<dbReference type="RefSeq" id="XP_001316200.1">
    <property type="nucleotide sequence ID" value="XM_001316165.1"/>
</dbReference>
<name>A2ETK9_TRIV3</name>
<evidence type="ECO:0000313" key="1">
    <source>
        <dbReference type="EMBL" id="EAY03977.1"/>
    </source>
</evidence>
<organism evidence="1 2">
    <name type="scientific">Trichomonas vaginalis (strain ATCC PRA-98 / G3)</name>
    <dbReference type="NCBI Taxonomy" id="412133"/>
    <lineage>
        <taxon>Eukaryota</taxon>
        <taxon>Metamonada</taxon>
        <taxon>Parabasalia</taxon>
        <taxon>Trichomonadida</taxon>
        <taxon>Trichomonadidae</taxon>
        <taxon>Trichomonas</taxon>
    </lineage>
</organism>
<proteinExistence type="predicted"/>
<dbReference type="EMBL" id="DS113488">
    <property type="protein sequence ID" value="EAY03977.1"/>
    <property type="molecule type" value="Genomic_DNA"/>
</dbReference>
<dbReference type="AlphaFoldDB" id="A2ETK9"/>
<dbReference type="VEuPathDB" id="TrichDB:TVAG_195700"/>
<gene>
    <name evidence="1" type="ORF">TVAG_195700</name>
</gene>
<keyword evidence="2" id="KW-1185">Reference proteome</keyword>
<dbReference type="SMR" id="A2ETK9"/>
<reference evidence="1" key="1">
    <citation type="submission" date="2006-10" db="EMBL/GenBank/DDBJ databases">
        <authorList>
            <person name="Amadeo P."/>
            <person name="Zhao Q."/>
            <person name="Wortman J."/>
            <person name="Fraser-Liggett C."/>
            <person name="Carlton J."/>
        </authorList>
    </citation>
    <scope>NUCLEOTIDE SEQUENCE</scope>
    <source>
        <strain evidence="1">G3</strain>
    </source>
</reference>
<sequence>MKTSARQKAASETIALSITMLTDMASSSKKNIDKDVRWITEAKANLNKIAEATGQLRK</sequence>
<dbReference type="Proteomes" id="UP000001542">
    <property type="component" value="Unassembled WGS sequence"/>
</dbReference>
<dbReference type="VEuPathDB" id="TrichDB:TVAGG3_0403910"/>
<evidence type="ECO:0000313" key="2">
    <source>
        <dbReference type="Proteomes" id="UP000001542"/>
    </source>
</evidence>
<dbReference type="KEGG" id="tva:4761824"/>
<dbReference type="InParanoid" id="A2ETK9"/>
<protein>
    <submittedName>
        <fullName evidence="1">Uncharacterized protein</fullName>
    </submittedName>
</protein>
<accession>A2ETK9</accession>
<reference evidence="1" key="2">
    <citation type="journal article" date="2007" name="Science">
        <title>Draft genome sequence of the sexually transmitted pathogen Trichomonas vaginalis.</title>
        <authorList>
            <person name="Carlton J.M."/>
            <person name="Hirt R.P."/>
            <person name="Silva J.C."/>
            <person name="Delcher A.L."/>
            <person name="Schatz M."/>
            <person name="Zhao Q."/>
            <person name="Wortman J.R."/>
            <person name="Bidwell S.L."/>
            <person name="Alsmark U.C.M."/>
            <person name="Besteiro S."/>
            <person name="Sicheritz-Ponten T."/>
            <person name="Noel C.J."/>
            <person name="Dacks J.B."/>
            <person name="Foster P.G."/>
            <person name="Simillion C."/>
            <person name="Van de Peer Y."/>
            <person name="Miranda-Saavedra D."/>
            <person name="Barton G.J."/>
            <person name="Westrop G.D."/>
            <person name="Mueller S."/>
            <person name="Dessi D."/>
            <person name="Fiori P.L."/>
            <person name="Ren Q."/>
            <person name="Paulsen I."/>
            <person name="Zhang H."/>
            <person name="Bastida-Corcuera F.D."/>
            <person name="Simoes-Barbosa A."/>
            <person name="Brown M.T."/>
            <person name="Hayes R.D."/>
            <person name="Mukherjee M."/>
            <person name="Okumura C.Y."/>
            <person name="Schneider R."/>
            <person name="Smith A.J."/>
            <person name="Vanacova S."/>
            <person name="Villalvazo M."/>
            <person name="Haas B.J."/>
            <person name="Pertea M."/>
            <person name="Feldblyum T.V."/>
            <person name="Utterback T.R."/>
            <person name="Shu C.L."/>
            <person name="Osoegawa K."/>
            <person name="de Jong P.J."/>
            <person name="Hrdy I."/>
            <person name="Horvathova L."/>
            <person name="Zubacova Z."/>
            <person name="Dolezal P."/>
            <person name="Malik S.B."/>
            <person name="Logsdon J.M. Jr."/>
            <person name="Henze K."/>
            <person name="Gupta A."/>
            <person name="Wang C.C."/>
            <person name="Dunne R.L."/>
            <person name="Upcroft J.A."/>
            <person name="Upcroft P."/>
            <person name="White O."/>
            <person name="Salzberg S.L."/>
            <person name="Tang P."/>
            <person name="Chiu C.-H."/>
            <person name="Lee Y.-S."/>
            <person name="Embley T.M."/>
            <person name="Coombs G.H."/>
            <person name="Mottram J.C."/>
            <person name="Tachezy J."/>
            <person name="Fraser-Liggett C.M."/>
            <person name="Johnson P.J."/>
        </authorList>
    </citation>
    <scope>NUCLEOTIDE SEQUENCE [LARGE SCALE GENOMIC DNA]</scope>
    <source>
        <strain evidence="1">G3</strain>
    </source>
</reference>